<accession>A0A840VUQ7</accession>
<name>A0A840VUQ7_9PROT</name>
<reference evidence="1 2" key="1">
    <citation type="submission" date="2020-08" db="EMBL/GenBank/DDBJ databases">
        <title>Genomic Encyclopedia of Type Strains, Phase IV (KMG-IV): sequencing the most valuable type-strain genomes for metagenomic binning, comparative biology and taxonomic classification.</title>
        <authorList>
            <person name="Goeker M."/>
        </authorList>
    </citation>
    <scope>NUCLEOTIDE SEQUENCE [LARGE SCALE GENOMIC DNA]</scope>
    <source>
        <strain evidence="1 2">DSM 27026</strain>
    </source>
</reference>
<sequence length="234" mass="25206">MTTRGSFKRVIIDLHRSATDQSAIALASELAAAMGLELFGRFIPPPGLANLAQLPFAREFRPMEREWRPLDPERTAQELELAAAAARRLFQRAAGAVAQRFEIVEDQTDGLHPEEDIAVLRYAECLEESCALVLDEALRSAAAVLIVPGNVRPRRGPVIALADSPEDPALDVAATLAEAAGETAMGLDVHGRDHAPAPPGARLIVISRHALPDDALPALATHKRVPVLVLRRPV</sequence>
<protein>
    <recommendedName>
        <fullName evidence="3">Universal stress protein</fullName>
    </recommendedName>
</protein>
<proteinExistence type="predicted"/>
<evidence type="ECO:0008006" key="3">
    <source>
        <dbReference type="Google" id="ProtNLM"/>
    </source>
</evidence>
<evidence type="ECO:0000313" key="2">
    <source>
        <dbReference type="Proteomes" id="UP000553706"/>
    </source>
</evidence>
<dbReference type="EMBL" id="JACHFJ010000010">
    <property type="protein sequence ID" value="MBB5373922.1"/>
    <property type="molecule type" value="Genomic_DNA"/>
</dbReference>
<dbReference type="AlphaFoldDB" id="A0A840VUQ7"/>
<gene>
    <name evidence="1" type="ORF">HNP71_002189</name>
</gene>
<organism evidence="1 2">
    <name type="scientific">Acidocella aromatica</name>
    <dbReference type="NCBI Taxonomy" id="1303579"/>
    <lineage>
        <taxon>Bacteria</taxon>
        <taxon>Pseudomonadati</taxon>
        <taxon>Pseudomonadota</taxon>
        <taxon>Alphaproteobacteria</taxon>
        <taxon>Acetobacterales</taxon>
        <taxon>Acidocellaceae</taxon>
        <taxon>Acidocella</taxon>
    </lineage>
</organism>
<keyword evidence="2" id="KW-1185">Reference proteome</keyword>
<evidence type="ECO:0000313" key="1">
    <source>
        <dbReference type="EMBL" id="MBB5373922.1"/>
    </source>
</evidence>
<comment type="caution">
    <text evidence="1">The sequence shown here is derived from an EMBL/GenBank/DDBJ whole genome shotgun (WGS) entry which is preliminary data.</text>
</comment>
<dbReference type="Proteomes" id="UP000553706">
    <property type="component" value="Unassembled WGS sequence"/>
</dbReference>
<dbReference type="RefSeq" id="WP_183266935.1">
    <property type="nucleotide sequence ID" value="NZ_JACHFJ010000010.1"/>
</dbReference>